<keyword evidence="1" id="KW-0472">Membrane</keyword>
<organism evidence="2 3">
    <name type="scientific">Sandaracinus amylolyticus</name>
    <dbReference type="NCBI Taxonomy" id="927083"/>
    <lineage>
        <taxon>Bacteria</taxon>
        <taxon>Pseudomonadati</taxon>
        <taxon>Myxococcota</taxon>
        <taxon>Polyangia</taxon>
        <taxon>Polyangiales</taxon>
        <taxon>Sandaracinaceae</taxon>
        <taxon>Sandaracinus</taxon>
    </lineage>
</organism>
<dbReference type="KEGG" id="samy:DB32_007800"/>
<dbReference type="Proteomes" id="UP000034883">
    <property type="component" value="Chromosome"/>
</dbReference>
<proteinExistence type="predicted"/>
<dbReference type="AlphaFoldDB" id="A0A0F6YMS7"/>
<keyword evidence="1" id="KW-0812">Transmembrane</keyword>
<evidence type="ECO:0000256" key="1">
    <source>
        <dbReference type="SAM" id="Phobius"/>
    </source>
</evidence>
<evidence type="ECO:0000313" key="3">
    <source>
        <dbReference type="Proteomes" id="UP000034883"/>
    </source>
</evidence>
<feature type="transmembrane region" description="Helical" evidence="1">
    <location>
        <begin position="39"/>
        <end position="56"/>
    </location>
</feature>
<sequence length="272" mass="27870">MMLALTIGATAGVIVGALGGSIADGLVGRAAESATSASRLLAGIAAFAAGGAYLLGAAGHRRAAILLASGASIGVATWLVVVASRAPVRAALTLLESDRAGLEVVEVEGRSWVAHRTLGFRLPQPSVALAPAEDIVRETSDRAGPGWRDVHQLWAFESSDRAVTVTLDLTRADDVSLDALDARARAAAGPLRAQGIEVEAQDARSEGARCGSARFGAALEHGGRVEARVLAFEAPTSHRAFHLVATIVGPAGADAREYLDEIVVPCGRSASE</sequence>
<dbReference type="EMBL" id="CP011125">
    <property type="protein sequence ID" value="AKF10651.1"/>
    <property type="molecule type" value="Genomic_DNA"/>
</dbReference>
<keyword evidence="1" id="KW-1133">Transmembrane helix</keyword>
<reference evidence="2 3" key="1">
    <citation type="submission" date="2015-03" db="EMBL/GenBank/DDBJ databases">
        <title>Genome assembly of Sandaracinus amylolyticus DSM 53668.</title>
        <authorList>
            <person name="Sharma G."/>
            <person name="Subramanian S."/>
        </authorList>
    </citation>
    <scope>NUCLEOTIDE SEQUENCE [LARGE SCALE GENOMIC DNA]</scope>
    <source>
        <strain evidence="2 3">DSM 53668</strain>
    </source>
</reference>
<protein>
    <submittedName>
        <fullName evidence="2">Uncharacterized protein</fullName>
    </submittedName>
</protein>
<keyword evidence="3" id="KW-1185">Reference proteome</keyword>
<feature type="transmembrane region" description="Helical" evidence="1">
    <location>
        <begin position="63"/>
        <end position="83"/>
    </location>
</feature>
<name>A0A0F6YMS7_9BACT</name>
<accession>A0A0F6YMS7</accession>
<evidence type="ECO:0000313" key="2">
    <source>
        <dbReference type="EMBL" id="AKF10651.1"/>
    </source>
</evidence>
<gene>
    <name evidence="2" type="ORF">DB32_007800</name>
</gene>